<name>A0A233V341_FINMA</name>
<dbReference type="EMBL" id="NDYC01000032">
    <property type="protein sequence ID" value="OXZ26809.1"/>
    <property type="molecule type" value="Genomic_DNA"/>
</dbReference>
<dbReference type="InterPro" id="IPR000182">
    <property type="entry name" value="GNAT_dom"/>
</dbReference>
<dbReference type="Proteomes" id="UP000215413">
    <property type="component" value="Unassembled WGS sequence"/>
</dbReference>
<evidence type="ECO:0000259" key="1">
    <source>
        <dbReference type="PROSITE" id="PS51186"/>
    </source>
</evidence>
<evidence type="ECO:0000313" key="2">
    <source>
        <dbReference type="EMBL" id="OXZ26809.1"/>
    </source>
</evidence>
<organism evidence="2 3">
    <name type="scientific">Finegoldia magna</name>
    <name type="common">Peptostreptococcus magnus</name>
    <dbReference type="NCBI Taxonomy" id="1260"/>
    <lineage>
        <taxon>Bacteria</taxon>
        <taxon>Bacillati</taxon>
        <taxon>Bacillota</taxon>
        <taxon>Tissierellia</taxon>
        <taxon>Tissierellales</taxon>
        <taxon>Peptoniphilaceae</taxon>
        <taxon>Finegoldia</taxon>
    </lineage>
</organism>
<evidence type="ECO:0000313" key="3">
    <source>
        <dbReference type="Proteomes" id="UP000215413"/>
    </source>
</evidence>
<keyword evidence="2" id="KW-0808">Transferase</keyword>
<accession>A0A233V341</accession>
<dbReference type="Gene3D" id="3.40.630.30">
    <property type="match status" value="1"/>
</dbReference>
<gene>
    <name evidence="2" type="ORF">B9N49_07320</name>
</gene>
<dbReference type="PROSITE" id="PS51186">
    <property type="entry name" value="GNAT"/>
    <property type="match status" value="1"/>
</dbReference>
<proteinExistence type="predicted"/>
<dbReference type="InterPro" id="IPR016181">
    <property type="entry name" value="Acyl_CoA_acyltransferase"/>
</dbReference>
<reference evidence="3" key="1">
    <citation type="submission" date="2017-04" db="EMBL/GenBank/DDBJ databases">
        <title>Finegoldia magna isolated from orthopedic joint implant-associated infections.</title>
        <authorList>
            <person name="Bjorklund S."/>
            <person name="Bruggemann H."/>
            <person name="Jensen A."/>
            <person name="Hellmark B."/>
            <person name="Soderquist B."/>
        </authorList>
    </citation>
    <scope>NUCLEOTIDE SEQUENCE [LARGE SCALE GENOMIC DNA]</scope>
    <source>
        <strain evidence="3">CCUG 54800</strain>
    </source>
</reference>
<protein>
    <submittedName>
        <fullName evidence="2">GNAT family N-acetyltransferase</fullName>
    </submittedName>
</protein>
<sequence>MKLKLIKLTKEYELKLGEMIDEWKIDQEMDNTNTSPWSIFKNDYHDFDYYLNNLEIKSKTENKVPDSVFFLLDEERDRLLGAVNIRQYLNESLLKEGGHIGDGIRSSERRKGYATEMVRLALIECKKLGIKRVLMICDKENIGSAKSIIKNGGVLENEFVNSDGNTIQRYWIDITD</sequence>
<dbReference type="PANTHER" id="PTHR39173">
    <property type="entry name" value="ACETYLTRANSFERASE"/>
    <property type="match status" value="1"/>
</dbReference>
<dbReference type="SUPFAM" id="SSF55729">
    <property type="entry name" value="Acyl-CoA N-acyltransferases (Nat)"/>
    <property type="match status" value="1"/>
</dbReference>
<dbReference type="Pfam" id="PF13302">
    <property type="entry name" value="Acetyltransf_3"/>
    <property type="match status" value="1"/>
</dbReference>
<comment type="caution">
    <text evidence="2">The sequence shown here is derived from an EMBL/GenBank/DDBJ whole genome shotgun (WGS) entry which is preliminary data.</text>
</comment>
<dbReference type="PANTHER" id="PTHR39173:SF1">
    <property type="entry name" value="ACETYLTRANSFERASE"/>
    <property type="match status" value="1"/>
</dbReference>
<dbReference type="RefSeq" id="WP_094206154.1">
    <property type="nucleotide sequence ID" value="NZ_NDYC01000032.1"/>
</dbReference>
<dbReference type="GO" id="GO:0016747">
    <property type="term" value="F:acyltransferase activity, transferring groups other than amino-acyl groups"/>
    <property type="evidence" value="ECO:0007669"/>
    <property type="project" value="InterPro"/>
</dbReference>
<feature type="domain" description="N-acetyltransferase" evidence="1">
    <location>
        <begin position="27"/>
        <end position="176"/>
    </location>
</feature>
<dbReference type="AlphaFoldDB" id="A0A233V341"/>
<dbReference type="CDD" id="cd04301">
    <property type="entry name" value="NAT_SF"/>
    <property type="match status" value="1"/>
</dbReference>